<feature type="compositionally biased region" description="Basic residues" evidence="1">
    <location>
        <begin position="111"/>
        <end position="124"/>
    </location>
</feature>
<accession>A0A1B6IPF4</accession>
<name>A0A1B6IPF4_9HEMI</name>
<feature type="compositionally biased region" description="Basic residues" evidence="1">
    <location>
        <begin position="83"/>
        <end position="104"/>
    </location>
</feature>
<feature type="compositionally biased region" description="Basic residues" evidence="1">
    <location>
        <begin position="134"/>
        <end position="147"/>
    </location>
</feature>
<gene>
    <name evidence="2" type="ORF">g.687</name>
</gene>
<evidence type="ECO:0000256" key="1">
    <source>
        <dbReference type="SAM" id="MobiDB-lite"/>
    </source>
</evidence>
<reference evidence="2" key="1">
    <citation type="submission" date="2015-11" db="EMBL/GenBank/DDBJ databases">
        <title>De novo transcriptome assembly of four potential Pierce s Disease insect vectors from Arizona vineyards.</title>
        <authorList>
            <person name="Tassone E.E."/>
        </authorList>
    </citation>
    <scope>NUCLEOTIDE SEQUENCE</scope>
</reference>
<proteinExistence type="predicted"/>
<feature type="compositionally biased region" description="Basic residues" evidence="1">
    <location>
        <begin position="171"/>
        <end position="180"/>
    </location>
</feature>
<organism evidence="2">
    <name type="scientific">Homalodisca liturata</name>
    <dbReference type="NCBI Taxonomy" id="320908"/>
    <lineage>
        <taxon>Eukaryota</taxon>
        <taxon>Metazoa</taxon>
        <taxon>Ecdysozoa</taxon>
        <taxon>Arthropoda</taxon>
        <taxon>Hexapoda</taxon>
        <taxon>Insecta</taxon>
        <taxon>Pterygota</taxon>
        <taxon>Neoptera</taxon>
        <taxon>Paraneoptera</taxon>
        <taxon>Hemiptera</taxon>
        <taxon>Auchenorrhyncha</taxon>
        <taxon>Membracoidea</taxon>
        <taxon>Cicadellidae</taxon>
        <taxon>Cicadellinae</taxon>
        <taxon>Proconiini</taxon>
        <taxon>Homalodisca</taxon>
    </lineage>
</organism>
<protein>
    <submittedName>
        <fullName evidence="2">Uncharacterized protein</fullName>
    </submittedName>
</protein>
<dbReference type="AlphaFoldDB" id="A0A1B6IPF4"/>
<sequence length="203" mass="23306">MNFGTTTCADSVQSTQKPQNSLVDRSKLRKVVAAVFNLSGKGGVNMSKLRRYVGQQGGKSPERRKASRSALDSDDLENALEARRRRGKSRQKMTRRHSRSKGHSHKLEAQRRRRSGSRRRGRRRTFADFLGVKKQGRLQKPSSRKRSTGPPCKLMVALRRLFVDQRPSSKSIRRPRRRVRRMETPETIQNSIETSKPPSEQIE</sequence>
<feature type="region of interest" description="Disordered" evidence="1">
    <location>
        <begin position="1"/>
        <end position="21"/>
    </location>
</feature>
<dbReference type="EMBL" id="GECU01018926">
    <property type="protein sequence ID" value="JAS88780.1"/>
    <property type="molecule type" value="Transcribed_RNA"/>
</dbReference>
<evidence type="ECO:0000313" key="2">
    <source>
        <dbReference type="EMBL" id="JAS88780.1"/>
    </source>
</evidence>
<feature type="compositionally biased region" description="Polar residues" evidence="1">
    <location>
        <begin position="186"/>
        <end position="203"/>
    </location>
</feature>
<feature type="region of interest" description="Disordered" evidence="1">
    <location>
        <begin position="53"/>
        <end position="203"/>
    </location>
</feature>